<keyword evidence="3 8" id="KW-0812">Transmembrane</keyword>
<dbReference type="EMBL" id="CAEZWO010000147">
    <property type="protein sequence ID" value="CAB4670769.1"/>
    <property type="molecule type" value="Genomic_DNA"/>
</dbReference>
<dbReference type="AlphaFoldDB" id="A0A6J6MBR3"/>
<evidence type="ECO:0000256" key="6">
    <source>
        <dbReference type="ARBA" id="ARBA00035120"/>
    </source>
</evidence>
<gene>
    <name evidence="9" type="ORF">UFOPK2254_01248</name>
    <name evidence="10" type="ORF">UFOPK2907_01232</name>
    <name evidence="11" type="ORF">UFOPK3241_01168</name>
    <name evidence="12" type="ORF">UFOPK3707_00520</name>
    <name evidence="13" type="ORF">UFOPK3937_01309</name>
</gene>
<evidence type="ECO:0000313" key="12">
    <source>
        <dbReference type="EMBL" id="CAB4924271.1"/>
    </source>
</evidence>
<dbReference type="Pfam" id="PF02537">
    <property type="entry name" value="CRCB"/>
    <property type="match status" value="1"/>
</dbReference>
<reference evidence="9" key="1">
    <citation type="submission" date="2020-05" db="EMBL/GenBank/DDBJ databases">
        <authorList>
            <person name="Chiriac C."/>
            <person name="Salcher M."/>
            <person name="Ghai R."/>
            <person name="Kavagutti S V."/>
        </authorList>
    </citation>
    <scope>NUCLEOTIDE SEQUENCE</scope>
</reference>
<feature type="transmembrane region" description="Helical" evidence="8">
    <location>
        <begin position="46"/>
        <end position="64"/>
    </location>
</feature>
<evidence type="ECO:0000256" key="4">
    <source>
        <dbReference type="ARBA" id="ARBA00022989"/>
    </source>
</evidence>
<evidence type="ECO:0000256" key="1">
    <source>
        <dbReference type="ARBA" id="ARBA00004651"/>
    </source>
</evidence>
<organism evidence="9">
    <name type="scientific">freshwater metagenome</name>
    <dbReference type="NCBI Taxonomy" id="449393"/>
    <lineage>
        <taxon>unclassified sequences</taxon>
        <taxon>metagenomes</taxon>
        <taxon>ecological metagenomes</taxon>
    </lineage>
</organism>
<evidence type="ECO:0000256" key="8">
    <source>
        <dbReference type="SAM" id="Phobius"/>
    </source>
</evidence>
<comment type="catalytic activity">
    <reaction evidence="7">
        <text>fluoride(in) = fluoride(out)</text>
        <dbReference type="Rhea" id="RHEA:76159"/>
        <dbReference type="ChEBI" id="CHEBI:17051"/>
    </reaction>
    <physiologicalReaction direction="left-to-right" evidence="7">
        <dbReference type="Rhea" id="RHEA:76160"/>
    </physiologicalReaction>
</comment>
<evidence type="ECO:0000313" key="10">
    <source>
        <dbReference type="EMBL" id="CAB4782060.1"/>
    </source>
</evidence>
<keyword evidence="2" id="KW-1003">Cell membrane</keyword>
<evidence type="ECO:0000256" key="3">
    <source>
        <dbReference type="ARBA" id="ARBA00022692"/>
    </source>
</evidence>
<evidence type="ECO:0000256" key="2">
    <source>
        <dbReference type="ARBA" id="ARBA00022475"/>
    </source>
</evidence>
<dbReference type="GO" id="GO:0005886">
    <property type="term" value="C:plasma membrane"/>
    <property type="evidence" value="ECO:0007669"/>
    <property type="project" value="UniProtKB-SubCell"/>
</dbReference>
<evidence type="ECO:0000256" key="7">
    <source>
        <dbReference type="ARBA" id="ARBA00035585"/>
    </source>
</evidence>
<feature type="transmembrane region" description="Helical" evidence="8">
    <location>
        <begin position="84"/>
        <end position="103"/>
    </location>
</feature>
<evidence type="ECO:0000313" key="11">
    <source>
        <dbReference type="EMBL" id="CAB4844902.1"/>
    </source>
</evidence>
<dbReference type="InterPro" id="IPR003691">
    <property type="entry name" value="FluC"/>
</dbReference>
<evidence type="ECO:0000256" key="5">
    <source>
        <dbReference type="ARBA" id="ARBA00023136"/>
    </source>
</evidence>
<sequence length="111" mass="11982">MLRWSLATSLDENRAGTLIANLLGVAAAAFFLVFAERRGNDAVRHFLLPGFCGGLTTFSTVMLLSLQSMNPPSFQIPMGIGAQYLFETVVLSALTIAICIPIARKVIPVKK</sequence>
<accession>A0A6J6MBR3</accession>
<proteinExistence type="inferred from homology"/>
<keyword evidence="5 8" id="KW-0472">Membrane</keyword>
<keyword evidence="4 8" id="KW-1133">Transmembrane helix</keyword>
<name>A0A6J6MBR3_9ZZZZ</name>
<dbReference type="EMBL" id="CAFBOJ010000194">
    <property type="protein sequence ID" value="CAB4991302.1"/>
    <property type="molecule type" value="Genomic_DNA"/>
</dbReference>
<evidence type="ECO:0000313" key="13">
    <source>
        <dbReference type="EMBL" id="CAB4991302.1"/>
    </source>
</evidence>
<evidence type="ECO:0000313" key="9">
    <source>
        <dbReference type="EMBL" id="CAB4670769.1"/>
    </source>
</evidence>
<feature type="transmembrane region" description="Helical" evidence="8">
    <location>
        <begin position="15"/>
        <end position="34"/>
    </location>
</feature>
<protein>
    <submittedName>
        <fullName evidence="9">Unannotated protein</fullName>
    </submittedName>
</protein>
<comment type="subcellular location">
    <subcellularLocation>
        <location evidence="1">Cell membrane</location>
        <topology evidence="1">Multi-pass membrane protein</topology>
    </subcellularLocation>
</comment>
<dbReference type="EMBL" id="CAEZZR010000138">
    <property type="protein sequence ID" value="CAB4782060.1"/>
    <property type="molecule type" value="Genomic_DNA"/>
</dbReference>
<dbReference type="EMBL" id="CAFBMY010000062">
    <property type="protein sequence ID" value="CAB4924271.1"/>
    <property type="molecule type" value="Genomic_DNA"/>
</dbReference>
<comment type="similarity">
    <text evidence="6">Belongs to the fluoride channel Fluc/FEX (TC 1.A.43) family.</text>
</comment>
<dbReference type="EMBL" id="CAFAZX010000080">
    <property type="protein sequence ID" value="CAB4844902.1"/>
    <property type="molecule type" value="Genomic_DNA"/>
</dbReference>